<dbReference type="AlphaFoldDB" id="A0A4Z0BH45"/>
<organism evidence="2 3">
    <name type="scientific">Ramlibacter rhizophilus</name>
    <dbReference type="NCBI Taxonomy" id="1781167"/>
    <lineage>
        <taxon>Bacteria</taxon>
        <taxon>Pseudomonadati</taxon>
        <taxon>Pseudomonadota</taxon>
        <taxon>Betaproteobacteria</taxon>
        <taxon>Burkholderiales</taxon>
        <taxon>Comamonadaceae</taxon>
        <taxon>Ramlibacter</taxon>
    </lineage>
</organism>
<keyword evidence="3" id="KW-1185">Reference proteome</keyword>
<protein>
    <submittedName>
        <fullName evidence="2">Nuclear transport factor 2 family protein</fullName>
    </submittedName>
</protein>
<accession>A0A4Z0BH45</accession>
<gene>
    <name evidence="2" type="ORF">EZ242_14110</name>
</gene>
<dbReference type="RefSeq" id="WP_135285807.1">
    <property type="nucleotide sequence ID" value="NZ_SMLL01000005.1"/>
</dbReference>
<dbReference type="EMBL" id="SMLL01000005">
    <property type="protein sequence ID" value="TFY98656.1"/>
    <property type="molecule type" value="Genomic_DNA"/>
</dbReference>
<dbReference type="Pfam" id="PF12680">
    <property type="entry name" value="SnoaL_2"/>
    <property type="match status" value="1"/>
</dbReference>
<dbReference type="PANTHER" id="PTHR41252">
    <property type="entry name" value="BLR2505 PROTEIN"/>
    <property type="match status" value="1"/>
</dbReference>
<name>A0A4Z0BH45_9BURK</name>
<dbReference type="InterPro" id="IPR037401">
    <property type="entry name" value="SnoaL-like"/>
</dbReference>
<dbReference type="PANTHER" id="PTHR41252:SF1">
    <property type="entry name" value="BLR2505 PROTEIN"/>
    <property type="match status" value="1"/>
</dbReference>
<dbReference type="InterPro" id="IPR032710">
    <property type="entry name" value="NTF2-like_dom_sf"/>
</dbReference>
<dbReference type="Proteomes" id="UP000297564">
    <property type="component" value="Unassembled WGS sequence"/>
</dbReference>
<comment type="caution">
    <text evidence="2">The sequence shown here is derived from an EMBL/GenBank/DDBJ whole genome shotgun (WGS) entry which is preliminary data.</text>
</comment>
<sequence length="140" mass="15135">MSQQNVTLVQSIYEAFARGDVPAVLALFADDIEWIEADHFPYADGSPYRGPQAVVNGVFARLGAEWDGFSVQPKELLDAGDRVVALGTYRGTYKATGKPVQAQFAHVWSLRAGKAAKFQQYTDTQQFAQAVGAVAEGAHA</sequence>
<reference evidence="2 3" key="1">
    <citation type="submission" date="2019-03" db="EMBL/GenBank/DDBJ databases">
        <title>Ramlibacter rhizophilus CCTCC AB2015357, whole genome shotgun sequence.</title>
        <authorList>
            <person name="Zhang X."/>
            <person name="Feng G."/>
            <person name="Zhu H."/>
        </authorList>
    </citation>
    <scope>NUCLEOTIDE SEQUENCE [LARGE SCALE GENOMIC DNA]</scope>
    <source>
        <strain evidence="2 3">CCTCC AB2015357</strain>
    </source>
</reference>
<dbReference type="OrthoDB" id="8451859at2"/>
<evidence type="ECO:0000313" key="2">
    <source>
        <dbReference type="EMBL" id="TFY98656.1"/>
    </source>
</evidence>
<feature type="domain" description="SnoaL-like" evidence="1">
    <location>
        <begin position="9"/>
        <end position="116"/>
    </location>
</feature>
<evidence type="ECO:0000259" key="1">
    <source>
        <dbReference type="Pfam" id="PF12680"/>
    </source>
</evidence>
<proteinExistence type="predicted"/>
<dbReference type="SUPFAM" id="SSF54427">
    <property type="entry name" value="NTF2-like"/>
    <property type="match status" value="1"/>
</dbReference>
<evidence type="ECO:0000313" key="3">
    <source>
        <dbReference type="Proteomes" id="UP000297564"/>
    </source>
</evidence>
<dbReference type="Gene3D" id="3.10.450.50">
    <property type="match status" value="1"/>
</dbReference>